<dbReference type="EMBL" id="JAPDGR010000114">
    <property type="protein sequence ID" value="KAJ2995960.1"/>
    <property type="molecule type" value="Genomic_DNA"/>
</dbReference>
<gene>
    <name evidence="1" type="ORF">NUW58_g1122</name>
</gene>
<evidence type="ECO:0000313" key="2">
    <source>
        <dbReference type="Proteomes" id="UP001143856"/>
    </source>
</evidence>
<dbReference type="Proteomes" id="UP001143856">
    <property type="component" value="Unassembled WGS sequence"/>
</dbReference>
<protein>
    <submittedName>
        <fullName evidence="1">Uncharacterized protein</fullName>
    </submittedName>
</protein>
<organism evidence="1 2">
    <name type="scientific">Xylaria curta</name>
    <dbReference type="NCBI Taxonomy" id="42375"/>
    <lineage>
        <taxon>Eukaryota</taxon>
        <taxon>Fungi</taxon>
        <taxon>Dikarya</taxon>
        <taxon>Ascomycota</taxon>
        <taxon>Pezizomycotina</taxon>
        <taxon>Sordariomycetes</taxon>
        <taxon>Xylariomycetidae</taxon>
        <taxon>Xylariales</taxon>
        <taxon>Xylariaceae</taxon>
        <taxon>Xylaria</taxon>
    </lineage>
</organism>
<reference evidence="1" key="1">
    <citation type="submission" date="2022-10" db="EMBL/GenBank/DDBJ databases">
        <title>Genome Sequence of Xylaria curta.</title>
        <authorList>
            <person name="Buettner E."/>
        </authorList>
    </citation>
    <scope>NUCLEOTIDE SEQUENCE</scope>
    <source>
        <strain evidence="1">Babe10</strain>
    </source>
</reference>
<proteinExistence type="predicted"/>
<evidence type="ECO:0000313" key="1">
    <source>
        <dbReference type="EMBL" id="KAJ2995960.1"/>
    </source>
</evidence>
<sequence>MRRRQVLLTGGVAFILICIASLLRMGSNTDRLNVDAPRAHAPGRGSNLPPDHPAHAPDAVNHQKDSPVPDGKSGSPASGSNFKPKSAPSGVHPVQYLIAEAEKELAATRARQSKTLSEAVAEYRRRYGIPPPPNFDKWFEFARAKDVQLIDEFDMVHESITPFWGLKPATIRERAAEALGFDNALLGIQIRNGRITHMDGGADWQREATAGMMGKFLKWLPDMDLCFNLHDESRVVVPHDDMGRLVRRAKEVNMPAANIASPKNTFTEKPKGLNDGTRFEESKLTRFNVFAHQPTWTHSRMSCPPDSPSRGLEEDDRIDDVSRYALGELGFVYNVSAMSDICYSPSLSSTFGFFDRPNAYNIVHDLFPIFSQSKISSYADILYPSPWYWYEKVHYDESQDMPWDQKKDRFYWRGSTTGGFSRNGGWRRQHRQRFVQKINAVDNTKVLANSGTARKEKWETQVVPRGDYRRLIDVYFSGVGQCDPGDCAAQKEFFNVHGHAEQHDAWGYKYLLDIDGNAFSGRFYAFLRSRSLTYKWAIFREWHLEWLKPWAHYIPLSLQGDDWLEAVRYFADRDGGKEEAERLTNQQRDWANKVLRHEDMEVWFFRLLLEYGRVIDDDRSSVGYTTGAPSKTRADERKEGHEDGIMDAVDEPIAIAAAFRRILQTQQAPFTMASTPMDLDHVDSASPANGTPSTTIYITRTLANNLPSTSAVPDIIANFRPTKLFKRDEAKDGRPQPYILSLDYDDPGELLMTSESDEAIQIYKIREGRHDKQLLSKKYGVKLAKFTRNSSSIIYASTKQNDAIRYLTTHDNAFIRYFEGHEGAVTNLAMHPGSDDFISCSKDNTVRLWNTGTRNATGILHLNTPYLSAFDPSGQVFAVGSPSAGQVLIYDHRNFDKAPVSTFDIVESCASVNTDQLMNGWTKLEFSNDGKSLLLGTKGGGHFLLDSFSGHLKAYLQKPESRISRLAPGQDAAMNGGVSSTNVESSGDCCFSPDGRFVIGGTKQGVVVWDTLAHVEESKILSPTHTIEDPRQAAVIAFNPRFNFFATADQELLFWLPDPHA</sequence>
<accession>A0ACC1PLJ6</accession>
<comment type="caution">
    <text evidence="1">The sequence shown here is derived from an EMBL/GenBank/DDBJ whole genome shotgun (WGS) entry which is preliminary data.</text>
</comment>
<name>A0ACC1PLJ6_9PEZI</name>
<keyword evidence="2" id="KW-1185">Reference proteome</keyword>